<evidence type="ECO:0000313" key="4">
    <source>
        <dbReference type="EMBL" id="QPG75121.1"/>
    </source>
</evidence>
<reference evidence="4" key="1">
    <citation type="submission" date="2020-10" db="EMBL/GenBank/DDBJ databases">
        <authorList>
            <person name="Roach M.J.R."/>
        </authorList>
    </citation>
    <scope>NUCLEOTIDE SEQUENCE</scope>
    <source>
        <strain evidence="4">CBS 1945</strain>
    </source>
</reference>
<keyword evidence="5" id="KW-1185">Reference proteome</keyword>
<keyword evidence="2 3" id="KW-0496">Mitochondrion</keyword>
<comment type="subcellular location">
    <subcellularLocation>
        <location evidence="3">Mitochondrion</location>
    </subcellularLocation>
</comment>
<dbReference type="EMBL" id="CP064813">
    <property type="protein sequence ID" value="QPG75121.1"/>
    <property type="molecule type" value="Genomic_DNA"/>
</dbReference>
<dbReference type="Proteomes" id="UP000662931">
    <property type="component" value="Chromosome 2"/>
</dbReference>
<dbReference type="InterPro" id="IPR003789">
    <property type="entry name" value="Asn/Gln_tRNA_amidoTrase-B-like"/>
</dbReference>
<protein>
    <recommendedName>
        <fullName evidence="3">Altered inheritance of mitochondria protein 41</fullName>
    </recommendedName>
</protein>
<gene>
    <name evidence="3" type="primary">AIM41</name>
    <name evidence="4" type="ORF">FOA43_002464</name>
</gene>
<comment type="similarity">
    <text evidence="1 3">Belongs to the AIM41 family.</text>
</comment>
<evidence type="ECO:0000256" key="3">
    <source>
        <dbReference type="RuleBase" id="RU365099"/>
    </source>
</evidence>
<dbReference type="AlphaFoldDB" id="A0A875S014"/>
<accession>A0A875S014</accession>
<proteinExistence type="inferred from homology"/>
<evidence type="ECO:0000256" key="2">
    <source>
        <dbReference type="ARBA" id="ARBA00023128"/>
    </source>
</evidence>
<sequence length="209" mass="24260">MEMFRAFLSAGKSTIARGAARSTVRNSARASRMSIRWASTTPAYDELMKSLRDDLKHNIRMKADPLEKNVIRSILTEVKNMEIDSRDQLQDEFKLYDLLNEMIKDRRHSAEVYMKEGSPDRFKQVGLNEIREADYLVQYLERLPVATEKQVDDRVKQLANTLKNEDLLTNKQSLFKKVPWKTIQSDWNASKSAVTKSVNRVYEELVGKK</sequence>
<dbReference type="Pfam" id="PF09424">
    <property type="entry name" value="YqeY"/>
    <property type="match status" value="1"/>
</dbReference>
<dbReference type="Gene3D" id="1.10.1510.10">
    <property type="entry name" value="Uncharacterised protein YqeY/AIM41 PF09424, N-terminal domain"/>
    <property type="match status" value="1"/>
</dbReference>
<dbReference type="PANTHER" id="PTHR28055">
    <property type="entry name" value="ALTERED INHERITANCE OF MITOCHONDRIA PROTEIN 41, MITOCHONDRIAL"/>
    <property type="match status" value="1"/>
</dbReference>
<dbReference type="GO" id="GO:0016884">
    <property type="term" value="F:carbon-nitrogen ligase activity, with glutamine as amido-N-donor"/>
    <property type="evidence" value="ECO:0007669"/>
    <property type="project" value="UniProtKB-UniRule"/>
</dbReference>
<dbReference type="PANTHER" id="PTHR28055:SF1">
    <property type="entry name" value="ALTERED INHERITANCE OF MITOCHONDRIA PROTEIN 41, MITOCHONDRIAL"/>
    <property type="match status" value="1"/>
</dbReference>
<evidence type="ECO:0000313" key="5">
    <source>
        <dbReference type="Proteomes" id="UP000662931"/>
    </source>
</evidence>
<name>A0A875S014_EENNA</name>
<dbReference type="InterPro" id="IPR042184">
    <property type="entry name" value="YqeY/Aim41_N"/>
</dbReference>
<organism evidence="4 5">
    <name type="scientific">Eeniella nana</name>
    <name type="common">Yeast</name>
    <name type="synonym">Brettanomyces nanus</name>
    <dbReference type="NCBI Taxonomy" id="13502"/>
    <lineage>
        <taxon>Eukaryota</taxon>
        <taxon>Fungi</taxon>
        <taxon>Dikarya</taxon>
        <taxon>Ascomycota</taxon>
        <taxon>Saccharomycotina</taxon>
        <taxon>Pichiomycetes</taxon>
        <taxon>Pichiales</taxon>
        <taxon>Pichiaceae</taxon>
        <taxon>Brettanomyces</taxon>
    </lineage>
</organism>
<dbReference type="GO" id="GO:0005739">
    <property type="term" value="C:mitochondrion"/>
    <property type="evidence" value="ECO:0007669"/>
    <property type="project" value="UniProtKB-SubCell"/>
</dbReference>
<dbReference type="SUPFAM" id="SSF89095">
    <property type="entry name" value="GatB/YqeY motif"/>
    <property type="match status" value="1"/>
</dbReference>
<dbReference type="InterPro" id="IPR019004">
    <property type="entry name" value="YqeY/Aim41"/>
</dbReference>
<dbReference type="OrthoDB" id="538640at2759"/>
<evidence type="ECO:0000256" key="1">
    <source>
        <dbReference type="ARBA" id="ARBA00007538"/>
    </source>
</evidence>